<name>A0AC58SRR5_TOBAC</name>
<gene>
    <name evidence="2" type="primary">LOC142169670</name>
</gene>
<dbReference type="Proteomes" id="UP000790787">
    <property type="component" value="Chromosome 15"/>
</dbReference>
<protein>
    <submittedName>
        <fullName evidence="2">Acyltransferase Pun1-like</fullName>
    </submittedName>
</protein>
<sequence length="273" mass="30845">MDLAALPLVTMISEELIKPSSPTPSTHSLHTLSLLEQAQTHIYIPFGLFYSKEQLGEICNGPSQIYHLLANSLSKNLVFYYPYAGSLIDNTIVECNDVGAVFFWVKINYPMSKVVNHPNSVVKDLIFPHGLPWANDSSHGFAIVQLSCGGITISQKGTFQNHTLVHYANLRGLITPKLPSKSIGNVLSNFSTTIFEKEDMNVPKIVSLMRMEKQLFYSKDNVKENRWAAEILELANKRSGKPSYVNDPNEYSSMLQYPFHEVDFAMRPSWWRS</sequence>
<reference evidence="1" key="1">
    <citation type="journal article" date="2014" name="Nat. Commun.">
        <title>The tobacco genome sequence and its comparison with those of tomato and potato.</title>
        <authorList>
            <person name="Sierro N."/>
            <person name="Battey J.N."/>
            <person name="Ouadi S."/>
            <person name="Bakaher N."/>
            <person name="Bovet L."/>
            <person name="Willig A."/>
            <person name="Goepfert S."/>
            <person name="Peitsch M.C."/>
            <person name="Ivanov N.V."/>
        </authorList>
    </citation>
    <scope>NUCLEOTIDE SEQUENCE [LARGE SCALE GENOMIC DNA]</scope>
</reference>
<evidence type="ECO:0000313" key="2">
    <source>
        <dbReference type="RefSeq" id="XP_075087667.1"/>
    </source>
</evidence>
<reference evidence="2" key="2">
    <citation type="submission" date="2025-08" db="UniProtKB">
        <authorList>
            <consortium name="RefSeq"/>
        </authorList>
    </citation>
    <scope>IDENTIFICATION</scope>
    <source>
        <tissue evidence="2">Leaf</tissue>
    </source>
</reference>
<evidence type="ECO:0000313" key="1">
    <source>
        <dbReference type="Proteomes" id="UP000790787"/>
    </source>
</evidence>
<organism evidence="1 2">
    <name type="scientific">Nicotiana tabacum</name>
    <name type="common">Common tobacco</name>
    <dbReference type="NCBI Taxonomy" id="4097"/>
    <lineage>
        <taxon>Eukaryota</taxon>
        <taxon>Viridiplantae</taxon>
        <taxon>Streptophyta</taxon>
        <taxon>Embryophyta</taxon>
        <taxon>Tracheophyta</taxon>
        <taxon>Spermatophyta</taxon>
        <taxon>Magnoliopsida</taxon>
        <taxon>eudicotyledons</taxon>
        <taxon>Gunneridae</taxon>
        <taxon>Pentapetalae</taxon>
        <taxon>asterids</taxon>
        <taxon>lamiids</taxon>
        <taxon>Solanales</taxon>
        <taxon>Solanaceae</taxon>
        <taxon>Nicotianoideae</taxon>
        <taxon>Nicotianeae</taxon>
        <taxon>Nicotiana</taxon>
    </lineage>
</organism>
<keyword evidence="1" id="KW-1185">Reference proteome</keyword>
<dbReference type="RefSeq" id="XP_075087667.1">
    <property type="nucleotide sequence ID" value="XM_075231566.1"/>
</dbReference>
<proteinExistence type="predicted"/>
<accession>A0AC58SRR5</accession>